<feature type="domain" description="Serine aminopeptidase S33" evidence="3">
    <location>
        <begin position="65"/>
        <end position="198"/>
    </location>
</feature>
<dbReference type="Gene3D" id="3.40.50.1820">
    <property type="entry name" value="alpha/beta hydrolase"/>
    <property type="match status" value="1"/>
</dbReference>
<dbReference type="Proteomes" id="UP000295247">
    <property type="component" value="Unassembled WGS sequence"/>
</dbReference>
<evidence type="ECO:0000313" key="5">
    <source>
        <dbReference type="Proteomes" id="UP000295247"/>
    </source>
</evidence>
<keyword evidence="4" id="KW-0031">Aminopeptidase</keyword>
<proteinExistence type="predicted"/>
<dbReference type="RefSeq" id="WP_242466074.1">
    <property type="nucleotide sequence ID" value="NZ_SMDC01000004.1"/>
</dbReference>
<dbReference type="GO" id="GO:0004177">
    <property type="term" value="F:aminopeptidase activity"/>
    <property type="evidence" value="ECO:0007669"/>
    <property type="project" value="UniProtKB-KW"/>
</dbReference>
<accession>A0A4R4ACJ4</accession>
<dbReference type="AlphaFoldDB" id="A0A4R4ACJ4"/>
<keyword evidence="1" id="KW-0378">Hydrolase</keyword>
<dbReference type="InterPro" id="IPR050261">
    <property type="entry name" value="FrsA_esterase"/>
</dbReference>
<dbReference type="SUPFAM" id="SSF53474">
    <property type="entry name" value="alpha/beta-Hydrolases"/>
    <property type="match status" value="1"/>
</dbReference>
<keyword evidence="4" id="KW-0645">Protease</keyword>
<dbReference type="GO" id="GO:0052689">
    <property type="term" value="F:carboxylic ester hydrolase activity"/>
    <property type="evidence" value="ECO:0007669"/>
    <property type="project" value="UniProtKB-ARBA"/>
</dbReference>
<gene>
    <name evidence="4" type="ORF">EDC29_104113</name>
</gene>
<evidence type="ECO:0000256" key="2">
    <source>
        <dbReference type="SAM" id="MobiDB-lite"/>
    </source>
</evidence>
<dbReference type="Pfam" id="PF12146">
    <property type="entry name" value="Hydrolase_4"/>
    <property type="match status" value="1"/>
</dbReference>
<dbReference type="InterPro" id="IPR022742">
    <property type="entry name" value="Hydrolase_4"/>
</dbReference>
<sequence length="313" mass="33849">MILLTLLLLPATLLGLLALAVQLGFRAPRRRARHDPAALGLDFETCVIPTRRGRRLFAWLLPAPDAEATLVVLHGWGSSAELMLPLAAPFRRAGLNVLLFDARSHGNSDGDTFSSLPRFAEDLEAAVDWLRRVHPTRCRRLALLGHSVGAGATLFYAADNPLPDAVISIAAFADPAEVTEGYLRTLRLPRWLARLATRHVEWRIGHRFAEIAPLHTAARIGCPLLLVHGTADTSVSPRDARRILERAPTGRARLYEVPGAGHDSVEHIERHVGALIDFLAAHGVGGTSHPGAGATEDASMRCTATRRSPPVAS</sequence>
<evidence type="ECO:0000313" key="4">
    <source>
        <dbReference type="EMBL" id="TCW36326.1"/>
    </source>
</evidence>
<evidence type="ECO:0000259" key="3">
    <source>
        <dbReference type="Pfam" id="PF12146"/>
    </source>
</evidence>
<dbReference type="PANTHER" id="PTHR22946:SF9">
    <property type="entry name" value="POLYKETIDE TRANSFERASE AF380"/>
    <property type="match status" value="1"/>
</dbReference>
<organism evidence="4 5">
    <name type="scientific">Marichromatium gracile</name>
    <name type="common">Chromatium gracile</name>
    <dbReference type="NCBI Taxonomy" id="1048"/>
    <lineage>
        <taxon>Bacteria</taxon>
        <taxon>Pseudomonadati</taxon>
        <taxon>Pseudomonadota</taxon>
        <taxon>Gammaproteobacteria</taxon>
        <taxon>Chromatiales</taxon>
        <taxon>Chromatiaceae</taxon>
        <taxon>Marichromatium</taxon>
    </lineage>
</organism>
<comment type="caution">
    <text evidence="4">The sequence shown here is derived from an EMBL/GenBank/DDBJ whole genome shotgun (WGS) entry which is preliminary data.</text>
</comment>
<protein>
    <submittedName>
        <fullName evidence="4">Serine aminopeptidase S33 family</fullName>
    </submittedName>
</protein>
<evidence type="ECO:0000256" key="1">
    <source>
        <dbReference type="ARBA" id="ARBA00022801"/>
    </source>
</evidence>
<reference evidence="4 5" key="1">
    <citation type="submission" date="2019-03" db="EMBL/GenBank/DDBJ databases">
        <title>Genomic Encyclopedia of Type Strains, Phase IV (KMG-IV): sequencing the most valuable type-strain genomes for metagenomic binning, comparative biology and taxonomic classification.</title>
        <authorList>
            <person name="Goeker M."/>
        </authorList>
    </citation>
    <scope>NUCLEOTIDE SEQUENCE [LARGE SCALE GENOMIC DNA]</scope>
    <source>
        <strain evidence="4 5">DSM 203</strain>
    </source>
</reference>
<dbReference type="EMBL" id="SMDC01000004">
    <property type="protein sequence ID" value="TCW36326.1"/>
    <property type="molecule type" value="Genomic_DNA"/>
</dbReference>
<name>A0A4R4ACJ4_MARGR</name>
<feature type="region of interest" description="Disordered" evidence="2">
    <location>
        <begin position="289"/>
        <end position="313"/>
    </location>
</feature>
<dbReference type="PANTHER" id="PTHR22946">
    <property type="entry name" value="DIENELACTONE HYDROLASE DOMAIN-CONTAINING PROTEIN-RELATED"/>
    <property type="match status" value="1"/>
</dbReference>
<dbReference type="InterPro" id="IPR029058">
    <property type="entry name" value="AB_hydrolase_fold"/>
</dbReference>